<protein>
    <recommendedName>
        <fullName evidence="3">BZIP domain-containing protein</fullName>
    </recommendedName>
</protein>
<feature type="compositionally biased region" description="Pro residues" evidence="2">
    <location>
        <begin position="100"/>
        <end position="118"/>
    </location>
</feature>
<dbReference type="Proteomes" id="UP000076532">
    <property type="component" value="Unassembled WGS sequence"/>
</dbReference>
<feature type="region of interest" description="Disordered" evidence="2">
    <location>
        <begin position="1"/>
        <end position="22"/>
    </location>
</feature>
<feature type="compositionally biased region" description="Acidic residues" evidence="2">
    <location>
        <begin position="186"/>
        <end position="201"/>
    </location>
</feature>
<dbReference type="Pfam" id="PF00170">
    <property type="entry name" value="bZIP_1"/>
    <property type="match status" value="1"/>
</dbReference>
<evidence type="ECO:0000259" key="3">
    <source>
        <dbReference type="Pfam" id="PF00170"/>
    </source>
</evidence>
<dbReference type="InterPro" id="IPR046347">
    <property type="entry name" value="bZIP_sf"/>
</dbReference>
<proteinExistence type="predicted"/>
<feature type="coiled-coil region" evidence="1">
    <location>
        <begin position="24"/>
        <end position="58"/>
    </location>
</feature>
<feature type="region of interest" description="Disordered" evidence="2">
    <location>
        <begin position="93"/>
        <end position="149"/>
    </location>
</feature>
<keyword evidence="1" id="KW-0175">Coiled coil</keyword>
<dbReference type="EMBL" id="KV417480">
    <property type="protein sequence ID" value="KZP34238.1"/>
    <property type="molecule type" value="Genomic_DNA"/>
</dbReference>
<dbReference type="SUPFAM" id="SSF57959">
    <property type="entry name" value="Leucine zipper domain"/>
    <property type="match status" value="1"/>
</dbReference>
<evidence type="ECO:0000313" key="5">
    <source>
        <dbReference type="Proteomes" id="UP000076532"/>
    </source>
</evidence>
<feature type="domain" description="BZIP" evidence="3">
    <location>
        <begin position="20"/>
        <end position="54"/>
    </location>
</feature>
<dbReference type="OrthoDB" id="3365874at2759"/>
<sequence>MTRGRKKDLTIPPSRALAQQRDYRARKAQYVEQLEKRCQATENENVRLKKELDLARAGVPSMFSPQAAELSAELLKQLNAAASTLSQFQRHAYPAHESYPSPPTPLLHPASFPSPPPSASAAAGHTHEGRARSQSQRSPIQQPSPDFSEHVNLTANAFRGSPSPEPSLGSECCGGLIDCTDLVEDEYDELQDDDQDEDEDPATSYTRTSSTRANSDKMDVVRPES</sequence>
<dbReference type="AlphaFoldDB" id="A0A166WYE9"/>
<feature type="compositionally biased region" description="Low complexity" evidence="2">
    <location>
        <begin position="202"/>
        <end position="213"/>
    </location>
</feature>
<evidence type="ECO:0000256" key="1">
    <source>
        <dbReference type="SAM" id="Coils"/>
    </source>
</evidence>
<dbReference type="GO" id="GO:0003700">
    <property type="term" value="F:DNA-binding transcription factor activity"/>
    <property type="evidence" value="ECO:0007669"/>
    <property type="project" value="InterPro"/>
</dbReference>
<feature type="region of interest" description="Disordered" evidence="2">
    <location>
        <begin position="186"/>
        <end position="225"/>
    </location>
</feature>
<reference evidence="4 5" key="1">
    <citation type="journal article" date="2016" name="Mol. Biol. Evol.">
        <title>Comparative Genomics of Early-Diverging Mushroom-Forming Fungi Provides Insights into the Origins of Lignocellulose Decay Capabilities.</title>
        <authorList>
            <person name="Nagy L.G."/>
            <person name="Riley R."/>
            <person name="Tritt A."/>
            <person name="Adam C."/>
            <person name="Daum C."/>
            <person name="Floudas D."/>
            <person name="Sun H."/>
            <person name="Yadav J.S."/>
            <person name="Pangilinan J."/>
            <person name="Larsson K.H."/>
            <person name="Matsuura K."/>
            <person name="Barry K."/>
            <person name="Labutti K."/>
            <person name="Kuo R."/>
            <person name="Ohm R.A."/>
            <person name="Bhattacharya S.S."/>
            <person name="Shirouzu T."/>
            <person name="Yoshinaga Y."/>
            <person name="Martin F.M."/>
            <person name="Grigoriev I.V."/>
            <person name="Hibbett D.S."/>
        </authorList>
    </citation>
    <scope>NUCLEOTIDE SEQUENCE [LARGE SCALE GENOMIC DNA]</scope>
    <source>
        <strain evidence="4 5">CBS 109695</strain>
    </source>
</reference>
<gene>
    <name evidence="4" type="ORF">FIBSPDRAFT_880806</name>
</gene>
<evidence type="ECO:0000313" key="4">
    <source>
        <dbReference type="EMBL" id="KZP34238.1"/>
    </source>
</evidence>
<evidence type="ECO:0000256" key="2">
    <source>
        <dbReference type="SAM" id="MobiDB-lite"/>
    </source>
</evidence>
<accession>A0A166WYE9</accession>
<feature type="compositionally biased region" description="Basic and acidic residues" evidence="2">
    <location>
        <begin position="214"/>
        <end position="225"/>
    </location>
</feature>
<dbReference type="InterPro" id="IPR004827">
    <property type="entry name" value="bZIP"/>
</dbReference>
<feature type="compositionally biased region" description="Low complexity" evidence="2">
    <location>
        <begin position="132"/>
        <end position="145"/>
    </location>
</feature>
<organism evidence="4 5">
    <name type="scientific">Athelia psychrophila</name>
    <dbReference type="NCBI Taxonomy" id="1759441"/>
    <lineage>
        <taxon>Eukaryota</taxon>
        <taxon>Fungi</taxon>
        <taxon>Dikarya</taxon>
        <taxon>Basidiomycota</taxon>
        <taxon>Agaricomycotina</taxon>
        <taxon>Agaricomycetes</taxon>
        <taxon>Agaricomycetidae</taxon>
        <taxon>Atheliales</taxon>
        <taxon>Atheliaceae</taxon>
        <taxon>Athelia</taxon>
    </lineage>
</organism>
<keyword evidence="5" id="KW-1185">Reference proteome</keyword>
<name>A0A166WYE9_9AGAM</name>